<evidence type="ECO:0000256" key="2">
    <source>
        <dbReference type="ARBA" id="ARBA00023242"/>
    </source>
</evidence>
<keyword evidence="4" id="KW-0175">Coiled coil</keyword>
<feature type="compositionally biased region" description="Polar residues" evidence="5">
    <location>
        <begin position="530"/>
        <end position="542"/>
    </location>
</feature>
<dbReference type="InterPro" id="IPR037000">
    <property type="entry name" value="Ski_DNA-bd_sf"/>
</dbReference>
<evidence type="ECO:0000256" key="1">
    <source>
        <dbReference type="ARBA" id="ARBA00004123"/>
    </source>
</evidence>
<feature type="region of interest" description="Disordered" evidence="5">
    <location>
        <begin position="369"/>
        <end position="416"/>
    </location>
</feature>
<gene>
    <name evidence="7" type="primary">dac1</name>
</gene>
<evidence type="ECO:0000259" key="6">
    <source>
        <dbReference type="Pfam" id="PF02437"/>
    </source>
</evidence>
<feature type="domain" description="SKI/SNO/DAC" evidence="6">
    <location>
        <begin position="154"/>
        <end position="257"/>
    </location>
</feature>
<dbReference type="GeneID" id="107453438"/>
<dbReference type="EMBL" id="LN877883">
    <property type="protein sequence ID" value="CUC08947.1"/>
    <property type="molecule type" value="mRNA"/>
</dbReference>
<organism evidence="7">
    <name type="scientific">Parasteatoda tepidariorum</name>
    <name type="common">Common house spider</name>
    <name type="synonym">Achaearanea tepidariorum</name>
    <dbReference type="NCBI Taxonomy" id="114398"/>
    <lineage>
        <taxon>Eukaryota</taxon>
        <taxon>Metazoa</taxon>
        <taxon>Ecdysozoa</taxon>
        <taxon>Arthropoda</taxon>
        <taxon>Chelicerata</taxon>
        <taxon>Arachnida</taxon>
        <taxon>Araneae</taxon>
        <taxon>Araneomorphae</taxon>
        <taxon>Entelegynae</taxon>
        <taxon>Araneoidea</taxon>
        <taxon>Theridiidae</taxon>
        <taxon>Parasteatoda</taxon>
    </lineage>
</organism>
<evidence type="ECO:0000313" key="7">
    <source>
        <dbReference type="EMBL" id="CUC08947.1"/>
    </source>
</evidence>
<reference evidence="7" key="1">
    <citation type="submission" date="2015-08" db="EMBL/GenBank/DDBJ databases">
        <authorList>
            <person name="Babu N.S."/>
            <person name="Beckwith C.J."/>
            <person name="Beseler K.G."/>
            <person name="Brison A."/>
            <person name="Carone J.V."/>
            <person name="Caskin T.P."/>
            <person name="Diamond M."/>
            <person name="Durham M.E."/>
            <person name="Foxe J.M."/>
            <person name="Go M."/>
            <person name="Henderson B.A."/>
            <person name="Jones I.B."/>
            <person name="McGettigan J.A."/>
            <person name="Micheletti S.J."/>
            <person name="Nasrallah M.E."/>
            <person name="Ortiz D."/>
            <person name="Piller C.R."/>
            <person name="Privatt S.R."/>
            <person name="Schneider S.L."/>
            <person name="Sharp S."/>
            <person name="Smith T.C."/>
            <person name="Stanton J.D."/>
            <person name="Ullery H.E."/>
            <person name="Wilson R.J."/>
            <person name="Serrano M.G."/>
            <person name="Buck G."/>
            <person name="Lee V."/>
            <person name="Wang Y."/>
            <person name="Carvalho R."/>
            <person name="Voegtly L."/>
            <person name="Shi R."/>
            <person name="Duckworth R."/>
            <person name="Johnson A."/>
            <person name="Loviza R."/>
            <person name="Walstead R."/>
            <person name="Shah Z."/>
            <person name="Kiflezghi M."/>
            <person name="Wade K."/>
            <person name="Ball S.L."/>
            <person name="Bradley K.W."/>
            <person name="Asai D.J."/>
            <person name="Bowman C.A."/>
            <person name="Russell D.A."/>
            <person name="Pope W.H."/>
            <person name="Jacobs-Sera D."/>
            <person name="Hendrix R.W."/>
            <person name="Hatfull G.F."/>
        </authorList>
    </citation>
    <scope>NUCLEOTIDE SEQUENCE</scope>
    <source>
        <tissue evidence="7">Whole embryo</tissue>
    </source>
</reference>
<evidence type="ECO:0000256" key="5">
    <source>
        <dbReference type="SAM" id="MobiDB-lite"/>
    </source>
</evidence>
<feature type="compositionally biased region" description="Gly residues" evidence="5">
    <location>
        <begin position="487"/>
        <end position="498"/>
    </location>
</feature>
<dbReference type="Gene3D" id="3.10.260.20">
    <property type="entry name" value="Ski"/>
    <property type="match status" value="1"/>
</dbReference>
<dbReference type="FunFam" id="3.10.260.20:FF:000001">
    <property type="entry name" value="Dachshund homolog 1"/>
    <property type="match status" value="1"/>
</dbReference>
<feature type="region of interest" description="Disordered" evidence="5">
    <location>
        <begin position="464"/>
        <end position="542"/>
    </location>
</feature>
<evidence type="ECO:0000256" key="3">
    <source>
        <dbReference type="ARBA" id="ARBA00038192"/>
    </source>
</evidence>
<dbReference type="GO" id="GO:0000981">
    <property type="term" value="F:DNA-binding transcription factor activity, RNA polymerase II-specific"/>
    <property type="evidence" value="ECO:0007669"/>
    <property type="project" value="TreeGrafter"/>
</dbReference>
<dbReference type="Pfam" id="PF02437">
    <property type="entry name" value="Ski_Sno_DHD"/>
    <property type="match status" value="1"/>
</dbReference>
<accession>A0A0M7B5J3</accession>
<evidence type="ECO:0000256" key="4">
    <source>
        <dbReference type="SAM" id="Coils"/>
    </source>
</evidence>
<reference evidence="7" key="2">
    <citation type="submission" date="2015-10" db="EMBL/GenBank/DDBJ databases">
        <title>Neofunctionalisation of a duplicate dachshund gene underlies the evolution of a novel leg segment in arachnids.</title>
        <authorList>
            <person name="Turetzek N."/>
            <person name="Pechmann M."/>
            <person name="Schomburg C."/>
            <person name="Schneider J."/>
            <person name="Prpic N.M."/>
        </authorList>
    </citation>
    <scope>NUCLEOTIDE SEQUENCE</scope>
    <source>
        <tissue evidence="7">Whole embryo</tissue>
    </source>
</reference>
<feature type="compositionally biased region" description="Low complexity" evidence="5">
    <location>
        <begin position="17"/>
        <end position="31"/>
    </location>
</feature>
<dbReference type="InterPro" id="IPR052417">
    <property type="entry name" value="Dachshund_domain"/>
</dbReference>
<feature type="region of interest" description="Disordered" evidence="5">
    <location>
        <begin position="1"/>
        <end position="36"/>
    </location>
</feature>
<proteinExistence type="evidence at transcript level"/>
<feature type="compositionally biased region" description="Low complexity" evidence="5">
    <location>
        <begin position="377"/>
        <end position="400"/>
    </location>
</feature>
<protein>
    <submittedName>
        <fullName evidence="7">Dachshund-1</fullName>
    </submittedName>
</protein>
<dbReference type="InterPro" id="IPR003380">
    <property type="entry name" value="SKI/SNO/DAC"/>
</dbReference>
<feature type="compositionally biased region" description="Low complexity" evidence="5">
    <location>
        <begin position="468"/>
        <end position="486"/>
    </location>
</feature>
<dbReference type="GO" id="GO:0005667">
    <property type="term" value="C:transcription regulator complex"/>
    <property type="evidence" value="ECO:0007669"/>
    <property type="project" value="TreeGrafter"/>
</dbReference>
<name>A0A0M7B5J3_PARTP</name>
<comment type="similarity">
    <text evidence="3">Belongs to the DACH/dachshund family.</text>
</comment>
<sequence length="696" mass="75028">MEGSSGEGSTSPSADMPSPSSLQNSPNPDSSVMVSDCITSVSNGGGLMCGPPMVSLSPKTINNPVVSMHGMGVSSPSYQQRTSSASPPQMVSKPYTPPMSTAGAMNALVVKQPQLEHMPAHMGMLAMRNGGVHHHGYLGAPPRLERPMHPISPPGITTDATANDCRLIDYRGAKVAAFLVNGDYLLCLPQAFELFLKHLVGGLHTVYTKLKRLDITPIVCNVEQVRILRGLGAIQPGVNRCKLLSCKDFDTLYKDCTTARPGRPPKRATMVGINHNGTNPSMLLKKSRMDGEYPGYENGHIGDRVDKSHLLANGYSHHVAAAQAAVAAATGGAPPHLNPLPFMALNHAAAAAAHHNSMLSGTLPLAATGAHPSSAQGLNSSSHGHLNSSSSSGRGPESSSVIKERTSHNNDVINSTRLRDDRGDIVDSKDRLYGYDNHRMKDQAFLNGYFWLLAGAQANGHSPVLNLSQHSSRPSNSSNNNPITNGPGSGGGGTGGEHSGSENDGPDDDNDSVDCDDDDSERDVSDNPDVSSTANTDRLTSSQQQLGYPAMGGDLSLLQAQAASSMETLLRYIQGLLKVAADNAKQQERQISLEKAELKMELLREREVREGIEKQLMDEQRTRILYQKRLKKEKRTRRRVQEQLEAEVKKRAQYEEALRSNSAETLRLLNESLAQELERNARAEAEHKMQDCPMSV</sequence>
<dbReference type="RefSeq" id="NP_001310759.1">
    <property type="nucleotide sequence ID" value="NM_001323830.1"/>
</dbReference>
<dbReference type="PANTHER" id="PTHR12577:SF6">
    <property type="entry name" value="DACHSHUND, ISOFORM B"/>
    <property type="match status" value="1"/>
</dbReference>
<dbReference type="GO" id="GO:0000978">
    <property type="term" value="F:RNA polymerase II cis-regulatory region sequence-specific DNA binding"/>
    <property type="evidence" value="ECO:0007669"/>
    <property type="project" value="TreeGrafter"/>
</dbReference>
<dbReference type="OrthoDB" id="6436112at2759"/>
<dbReference type="InterPro" id="IPR009061">
    <property type="entry name" value="DNA-bd_dom_put_sf"/>
</dbReference>
<dbReference type="CDD" id="cd21081">
    <property type="entry name" value="DHD_Dac"/>
    <property type="match status" value="1"/>
</dbReference>
<feature type="compositionally biased region" description="Acidic residues" evidence="5">
    <location>
        <begin position="504"/>
        <end position="521"/>
    </location>
</feature>
<dbReference type="GO" id="GO:0005634">
    <property type="term" value="C:nucleus"/>
    <property type="evidence" value="ECO:0007669"/>
    <property type="project" value="UniProtKB-SubCell"/>
</dbReference>
<comment type="subcellular location">
    <subcellularLocation>
        <location evidence="1">Nucleus</location>
    </subcellularLocation>
</comment>
<feature type="coiled-coil region" evidence="4">
    <location>
        <begin position="577"/>
        <end position="686"/>
    </location>
</feature>
<dbReference type="SUPFAM" id="SSF46955">
    <property type="entry name" value="Putative DNA-binding domain"/>
    <property type="match status" value="1"/>
</dbReference>
<dbReference type="KEGG" id="ptep:107453438"/>
<dbReference type="PANTHER" id="PTHR12577">
    <property type="entry name" value="DACHSHUND"/>
    <property type="match status" value="1"/>
</dbReference>
<dbReference type="AlphaFoldDB" id="A0A0M7B5J3"/>
<keyword evidence="2" id="KW-0539">Nucleus</keyword>